<proteinExistence type="predicted"/>
<evidence type="ECO:0000313" key="2">
    <source>
        <dbReference type="EMBL" id="GAH72330.1"/>
    </source>
</evidence>
<dbReference type="PANTHER" id="PTHR24095">
    <property type="entry name" value="ACETYL-COENZYME A SYNTHETASE"/>
    <property type="match status" value="1"/>
</dbReference>
<dbReference type="PANTHER" id="PTHR24095:SF232">
    <property type="entry name" value="ACETYL-COENZYME A SYNTHETASE"/>
    <property type="match status" value="1"/>
</dbReference>
<protein>
    <recommendedName>
        <fullName evidence="1">AMP-binding enzyme C-terminal domain-containing protein</fullName>
    </recommendedName>
</protein>
<dbReference type="EMBL" id="BARU01032547">
    <property type="protein sequence ID" value="GAH72330.1"/>
    <property type="molecule type" value="Genomic_DNA"/>
</dbReference>
<evidence type="ECO:0000259" key="1">
    <source>
        <dbReference type="Pfam" id="PF13193"/>
    </source>
</evidence>
<reference evidence="2" key="1">
    <citation type="journal article" date="2014" name="Front. Microbiol.">
        <title>High frequency of phylogenetically diverse reductive dehalogenase-homologous genes in deep subseafloor sedimentary metagenomes.</title>
        <authorList>
            <person name="Kawai M."/>
            <person name="Futagami T."/>
            <person name="Toyoda A."/>
            <person name="Takaki Y."/>
            <person name="Nishi S."/>
            <person name="Hori S."/>
            <person name="Arai W."/>
            <person name="Tsubouchi T."/>
            <person name="Morono Y."/>
            <person name="Uchiyama I."/>
            <person name="Ito T."/>
            <person name="Fujiyama A."/>
            <person name="Inagaki F."/>
            <person name="Takami H."/>
        </authorList>
    </citation>
    <scope>NUCLEOTIDE SEQUENCE</scope>
    <source>
        <strain evidence="2">Expedition CK06-06</strain>
    </source>
</reference>
<sequence>RYRKEYWDTQPTTKGRYFTGDSAYVDDDGYIWFCGRSDEVIKIAAHRIGPAEVESALISHPAVNEAAVCGVPDELRGQVVAAFVVLKSGVQPSDELKREIIGHIRKVMGPIVVFQGIEFVNLLPKTRSGKIMRRVMRKLWLGEELGDVSTIETEASVDEVKEAVSKLVMSSI</sequence>
<dbReference type="Gene3D" id="3.30.300.30">
    <property type="match status" value="1"/>
</dbReference>
<dbReference type="GO" id="GO:0003987">
    <property type="term" value="F:acetate-CoA ligase activity"/>
    <property type="evidence" value="ECO:0007669"/>
    <property type="project" value="TreeGrafter"/>
</dbReference>
<organism evidence="2">
    <name type="scientific">marine sediment metagenome</name>
    <dbReference type="NCBI Taxonomy" id="412755"/>
    <lineage>
        <taxon>unclassified sequences</taxon>
        <taxon>metagenomes</taxon>
        <taxon>ecological metagenomes</taxon>
    </lineage>
</organism>
<name>X1IST7_9ZZZZ</name>
<dbReference type="AlphaFoldDB" id="X1IST7"/>
<dbReference type="GO" id="GO:0006085">
    <property type="term" value="P:acetyl-CoA biosynthetic process"/>
    <property type="evidence" value="ECO:0007669"/>
    <property type="project" value="TreeGrafter"/>
</dbReference>
<accession>X1IST7</accession>
<dbReference type="InterPro" id="IPR045851">
    <property type="entry name" value="AMP-bd_C_sf"/>
</dbReference>
<gene>
    <name evidence="2" type="ORF">S03H2_51314</name>
</gene>
<comment type="caution">
    <text evidence="2">The sequence shown here is derived from an EMBL/GenBank/DDBJ whole genome shotgun (WGS) entry which is preliminary data.</text>
</comment>
<dbReference type="SUPFAM" id="SSF56801">
    <property type="entry name" value="Acetyl-CoA synthetase-like"/>
    <property type="match status" value="1"/>
</dbReference>
<feature type="non-terminal residue" evidence="2">
    <location>
        <position position="1"/>
    </location>
</feature>
<dbReference type="Gene3D" id="3.40.50.12780">
    <property type="entry name" value="N-terminal domain of ligase-like"/>
    <property type="match status" value="1"/>
</dbReference>
<dbReference type="Pfam" id="PF13193">
    <property type="entry name" value="AMP-binding_C"/>
    <property type="match status" value="1"/>
</dbReference>
<dbReference type="InterPro" id="IPR025110">
    <property type="entry name" value="AMP-bd_C"/>
</dbReference>
<feature type="domain" description="AMP-binding enzyme C-terminal" evidence="1">
    <location>
        <begin position="52"/>
        <end position="130"/>
    </location>
</feature>
<dbReference type="InterPro" id="IPR042099">
    <property type="entry name" value="ANL_N_sf"/>
</dbReference>